<proteinExistence type="predicted"/>
<feature type="region of interest" description="Disordered" evidence="1">
    <location>
        <begin position="266"/>
        <end position="291"/>
    </location>
</feature>
<evidence type="ECO:0000313" key="3">
    <source>
        <dbReference type="Proteomes" id="UP000653231"/>
    </source>
</evidence>
<dbReference type="RefSeq" id="WP_191055536.1">
    <property type="nucleotide sequence ID" value="NZ_JACXRZ010000051.1"/>
</dbReference>
<evidence type="ECO:0000313" key="2">
    <source>
        <dbReference type="EMBL" id="MBD3148444.1"/>
    </source>
</evidence>
<dbReference type="Proteomes" id="UP000653231">
    <property type="component" value="Unassembled WGS sequence"/>
</dbReference>
<evidence type="ECO:0000256" key="1">
    <source>
        <dbReference type="SAM" id="MobiDB-lite"/>
    </source>
</evidence>
<comment type="caution">
    <text evidence="2">The sequence shown here is derived from an EMBL/GenBank/DDBJ whole genome shotgun (WGS) entry which is preliminary data.</text>
</comment>
<accession>A0ABR8LF28</accession>
<protein>
    <submittedName>
        <fullName evidence="2">Uncharacterized protein</fullName>
    </submittedName>
</protein>
<feature type="compositionally biased region" description="Polar residues" evidence="1">
    <location>
        <begin position="274"/>
        <end position="291"/>
    </location>
</feature>
<organism evidence="2 3">
    <name type="scientific">Microbispora bryophytorum subsp. camponoti</name>
    <dbReference type="NCBI Taxonomy" id="1677852"/>
    <lineage>
        <taxon>Bacteria</taxon>
        <taxon>Bacillati</taxon>
        <taxon>Actinomycetota</taxon>
        <taxon>Actinomycetes</taxon>
        <taxon>Streptosporangiales</taxon>
        <taxon>Streptosporangiaceae</taxon>
        <taxon>Microbispora</taxon>
    </lineage>
</organism>
<reference evidence="2 3" key="1">
    <citation type="submission" date="2020-09" db="EMBL/GenBank/DDBJ databases">
        <title>Actinomycete isolated from the Camponotus japonicus Mayr.</title>
        <authorList>
            <person name="Gong X."/>
        </authorList>
    </citation>
    <scope>NUCLEOTIDE SEQUENCE [LARGE SCALE GENOMIC DNA]</scope>
    <source>
        <strain evidence="2 3">2C-HV3</strain>
    </source>
</reference>
<name>A0ABR8LF28_9ACTN</name>
<gene>
    <name evidence="2" type="ORF">IEQ31_35485</name>
</gene>
<dbReference type="EMBL" id="JACXRZ010000051">
    <property type="protein sequence ID" value="MBD3148444.1"/>
    <property type="molecule type" value="Genomic_DNA"/>
</dbReference>
<keyword evidence="3" id="KW-1185">Reference proteome</keyword>
<sequence length="309" mass="33422">MIYVTDRPSSPKATGGAGTIFEYQFAAIMFSRLLRGAHVPIGIQLPLDRVGLQQQVTGHPFDDLVAHGFPAPAGPRIQMQVKQKIHIRGKDQDFIKVVAAALRAIREQGVEIADGALRLGLVAGGPATELTELREVTEMARAMPDHESFRALLGENVTSSRIRDRHAHVVAAVAAAATVQGEDEAAALAHQILGALHVWQVDLGPDGRDTRAEMDLLEAAFPGQGNAVDLFAHLCHLAQEYGPRAGQIDVRSLRRALRSRFGLQLGQDVPGPAPNQNKKTTNISVTTNGSGPTWVAETQTFHNLDFRRL</sequence>